<keyword evidence="11" id="KW-1185">Reference proteome</keyword>
<evidence type="ECO:0000256" key="1">
    <source>
        <dbReference type="ARBA" id="ARBA00004477"/>
    </source>
</evidence>
<dbReference type="Pfam" id="PF05620">
    <property type="entry name" value="TMEM208_SND2"/>
    <property type="match status" value="1"/>
</dbReference>
<feature type="transmembrane region" description="Helical" evidence="8">
    <location>
        <begin position="158"/>
        <end position="178"/>
    </location>
</feature>
<dbReference type="GO" id="GO:0005789">
    <property type="term" value="C:endoplasmic reticulum membrane"/>
    <property type="evidence" value="ECO:0007669"/>
    <property type="project" value="UniProtKB-SubCell"/>
</dbReference>
<feature type="transmembrane region" description="Helical" evidence="8">
    <location>
        <begin position="120"/>
        <end position="137"/>
    </location>
</feature>
<dbReference type="GO" id="GO:0006624">
    <property type="term" value="P:vacuolar protein processing"/>
    <property type="evidence" value="ECO:0007669"/>
    <property type="project" value="TreeGrafter"/>
</dbReference>
<feature type="transmembrane region" description="Helical" evidence="8">
    <location>
        <begin position="294"/>
        <end position="312"/>
    </location>
</feature>
<dbReference type="Pfam" id="PF02136">
    <property type="entry name" value="NTF2"/>
    <property type="match status" value="1"/>
</dbReference>
<dbReference type="GO" id="GO:0005773">
    <property type="term" value="C:vacuole"/>
    <property type="evidence" value="ECO:0007669"/>
    <property type="project" value="GOC"/>
</dbReference>
<dbReference type="EMBL" id="UYYG01000002">
    <property type="protein sequence ID" value="VDN50293.1"/>
    <property type="molecule type" value="Genomic_DNA"/>
</dbReference>
<evidence type="ECO:0000256" key="6">
    <source>
        <dbReference type="ARBA" id="ARBA00022989"/>
    </source>
</evidence>
<keyword evidence="6 8" id="KW-1133">Transmembrane helix</keyword>
<feature type="transmembrane region" description="Helical" evidence="8">
    <location>
        <begin position="266"/>
        <end position="288"/>
    </location>
</feature>
<name>A0A3P7PJS7_DRAME</name>
<dbReference type="Proteomes" id="UP000274756">
    <property type="component" value="Unassembled WGS sequence"/>
</dbReference>
<proteinExistence type="inferred from homology"/>
<evidence type="ECO:0000256" key="8">
    <source>
        <dbReference type="SAM" id="Phobius"/>
    </source>
</evidence>
<evidence type="ECO:0000256" key="5">
    <source>
        <dbReference type="ARBA" id="ARBA00022824"/>
    </source>
</evidence>
<dbReference type="InterPro" id="IPR002075">
    <property type="entry name" value="NTF2_dom"/>
</dbReference>
<keyword evidence="4 8" id="KW-0812">Transmembrane</keyword>
<comment type="similarity">
    <text evidence="2">Belongs to the TMEM208 family.</text>
</comment>
<evidence type="ECO:0000313" key="11">
    <source>
        <dbReference type="Proteomes" id="UP000274756"/>
    </source>
</evidence>
<dbReference type="InterPro" id="IPR032710">
    <property type="entry name" value="NTF2-like_dom_sf"/>
</dbReference>
<keyword evidence="5" id="KW-0256">Endoplasmic reticulum</keyword>
<dbReference type="PROSITE" id="PS50177">
    <property type="entry name" value="NTF2_DOMAIN"/>
    <property type="match status" value="1"/>
</dbReference>
<evidence type="ECO:0000256" key="4">
    <source>
        <dbReference type="ARBA" id="ARBA00022692"/>
    </source>
</evidence>
<dbReference type="InterPro" id="IPR018222">
    <property type="entry name" value="Nuclear_transport_factor_2_euk"/>
</dbReference>
<dbReference type="CDD" id="cd00780">
    <property type="entry name" value="NTF2"/>
    <property type="match status" value="1"/>
</dbReference>
<feature type="transmembrane region" description="Helical" evidence="8">
    <location>
        <begin position="211"/>
        <end position="230"/>
    </location>
</feature>
<keyword evidence="7 8" id="KW-0472">Membrane</keyword>
<evidence type="ECO:0000259" key="9">
    <source>
        <dbReference type="PROSITE" id="PS50177"/>
    </source>
</evidence>
<organism evidence="10 11">
    <name type="scientific">Dracunculus medinensis</name>
    <name type="common">Guinea worm</name>
    <dbReference type="NCBI Taxonomy" id="318479"/>
    <lineage>
        <taxon>Eukaryota</taxon>
        <taxon>Metazoa</taxon>
        <taxon>Ecdysozoa</taxon>
        <taxon>Nematoda</taxon>
        <taxon>Chromadorea</taxon>
        <taxon>Rhabditida</taxon>
        <taxon>Spirurina</taxon>
        <taxon>Dracunculoidea</taxon>
        <taxon>Dracunculidae</taxon>
        <taxon>Dracunculus</taxon>
    </lineage>
</organism>
<gene>
    <name evidence="10" type="ORF">DME_LOCUS266</name>
</gene>
<dbReference type="PANTHER" id="PTHR13505">
    <property type="entry name" value="TRANSMEMBRANE PROTEIN 208"/>
    <property type="match status" value="1"/>
</dbReference>
<dbReference type="OrthoDB" id="6507044at2759"/>
<comment type="subcellular location">
    <subcellularLocation>
        <location evidence="1">Endoplasmic reticulum membrane</location>
        <topology evidence="1">Multi-pass membrane protein</topology>
    </subcellularLocation>
</comment>
<dbReference type="SUPFAM" id="SSF54427">
    <property type="entry name" value="NTF2-like"/>
    <property type="match status" value="1"/>
</dbReference>
<dbReference type="Gene3D" id="3.10.450.50">
    <property type="match status" value="1"/>
</dbReference>
<dbReference type="PANTHER" id="PTHR13505:SF7">
    <property type="entry name" value="TRANSMEMBRANE PROTEIN 208"/>
    <property type="match status" value="1"/>
</dbReference>
<evidence type="ECO:0000256" key="3">
    <source>
        <dbReference type="ARBA" id="ARBA00015033"/>
    </source>
</evidence>
<evidence type="ECO:0000313" key="10">
    <source>
        <dbReference type="EMBL" id="VDN50293.1"/>
    </source>
</evidence>
<evidence type="ECO:0000256" key="2">
    <source>
        <dbReference type="ARBA" id="ARBA00009950"/>
    </source>
</evidence>
<dbReference type="STRING" id="318479.A0A3P7PJS7"/>
<protein>
    <recommendedName>
        <fullName evidence="3">Transmembrane protein 208</fullName>
    </recommendedName>
</protein>
<accession>A0A3P7PJS7</accession>
<dbReference type="InterPro" id="IPR008506">
    <property type="entry name" value="SND2/TMEM208"/>
</dbReference>
<reference evidence="10 11" key="1">
    <citation type="submission" date="2018-11" db="EMBL/GenBank/DDBJ databases">
        <authorList>
            <consortium name="Pathogen Informatics"/>
        </authorList>
    </citation>
    <scope>NUCLEOTIDE SEQUENCE [LARGE SCALE GENOMIC DNA]</scope>
</reference>
<sequence length="330" mass="38531">MPKAFISLYLTMNFNVDFEAIGNAFVQHYYRTFDNPDPNARTAGLSDLYDPLNSYMTFEGVQVKGRQAILEKFASLPFRSIKRAITKTDCQPFPDGSVIIAVMGQLQVVKIIYEPFFYRFYWRLVISYLSFVVMFAMNTKLGKTATRGQKQIHEENMTVLRSYSLASGIIIVKFFYFFSPFLHQHFGNGCVDLLAFFWYKFYIIENAEFDYSYIEFAFAICVILQIASLLTMRSMAKCVRNEKGQITDAGLDLNQNDSFGEYCKDIIIICCFTLLVGCFWSKIFWLLLIIPAFIFYKLWTTILAPWFFVQPVEEDDSKKLKKKEKKLRRM</sequence>
<dbReference type="AlphaFoldDB" id="A0A3P7PJS7"/>
<feature type="domain" description="NTF2" evidence="9">
    <location>
        <begin position="21"/>
        <end position="121"/>
    </location>
</feature>
<evidence type="ECO:0000256" key="7">
    <source>
        <dbReference type="ARBA" id="ARBA00023136"/>
    </source>
</evidence>